<proteinExistence type="predicted"/>
<evidence type="ECO:0000313" key="1">
    <source>
        <dbReference type="EMBL" id="CAE1324731.1"/>
    </source>
</evidence>
<evidence type="ECO:0000313" key="2">
    <source>
        <dbReference type="Proteomes" id="UP000597762"/>
    </source>
</evidence>
<dbReference type="AlphaFoldDB" id="A0A812EIJ8"/>
<dbReference type="EMBL" id="CAHIKZ030005429">
    <property type="protein sequence ID" value="CAE1324731.1"/>
    <property type="molecule type" value="Genomic_DNA"/>
</dbReference>
<dbReference type="Proteomes" id="UP000597762">
    <property type="component" value="Unassembled WGS sequence"/>
</dbReference>
<sequence length="156" mass="16902">MTLFLPVHSSRSLFSRSLSSYSSSSNSLSYCSLTAHSPPAHHYPALFPPALSFFPPPLTFSPPGHLLPSHTPPAIPFPAHSPPALPLTAAISSRLLSFRLSLTLVLLSFRSLSSFSPFSCFLSLSFVIPSLSLFAHSLYPLTPLSFCLLLLPFSPF</sequence>
<gene>
    <name evidence="1" type="ORF">SPHA_74424</name>
</gene>
<comment type="caution">
    <text evidence="1">The sequence shown here is derived from an EMBL/GenBank/DDBJ whole genome shotgun (WGS) entry which is preliminary data.</text>
</comment>
<reference evidence="1" key="1">
    <citation type="submission" date="2021-01" db="EMBL/GenBank/DDBJ databases">
        <authorList>
            <person name="Li R."/>
            <person name="Bekaert M."/>
        </authorList>
    </citation>
    <scope>NUCLEOTIDE SEQUENCE</scope>
    <source>
        <strain evidence="1">Farmed</strain>
    </source>
</reference>
<name>A0A812EIJ8_ACAPH</name>
<protein>
    <submittedName>
        <fullName evidence="1">Uncharacterized protein</fullName>
    </submittedName>
</protein>
<accession>A0A812EIJ8</accession>
<organism evidence="1 2">
    <name type="scientific">Acanthosepion pharaonis</name>
    <name type="common">Pharaoh cuttlefish</name>
    <name type="synonym">Sepia pharaonis</name>
    <dbReference type="NCBI Taxonomy" id="158019"/>
    <lineage>
        <taxon>Eukaryota</taxon>
        <taxon>Metazoa</taxon>
        <taxon>Spiralia</taxon>
        <taxon>Lophotrochozoa</taxon>
        <taxon>Mollusca</taxon>
        <taxon>Cephalopoda</taxon>
        <taxon>Coleoidea</taxon>
        <taxon>Decapodiformes</taxon>
        <taxon>Sepiida</taxon>
        <taxon>Sepiina</taxon>
        <taxon>Sepiidae</taxon>
        <taxon>Acanthosepion</taxon>
    </lineage>
</organism>
<keyword evidence="2" id="KW-1185">Reference proteome</keyword>